<feature type="chain" id="PRO_5032411017" evidence="1">
    <location>
        <begin position="25"/>
        <end position="172"/>
    </location>
</feature>
<keyword evidence="1" id="KW-0732">Signal</keyword>
<reference evidence="2 3" key="1">
    <citation type="submission" date="2020-04" db="EMBL/GenBank/DDBJ databases">
        <authorList>
            <person name="Hitch T.C.A."/>
            <person name="Wylensek D."/>
            <person name="Clavel T."/>
        </authorList>
    </citation>
    <scope>NUCLEOTIDE SEQUENCE [LARGE SCALE GENOMIC DNA]</scope>
    <source>
        <strain evidence="2 3">WCA-389-WT-5H1</strain>
    </source>
</reference>
<evidence type="ECO:0000256" key="1">
    <source>
        <dbReference type="SAM" id="SignalP"/>
    </source>
</evidence>
<accession>A0A848CAZ6</accession>
<feature type="signal peptide" evidence="1">
    <location>
        <begin position="1"/>
        <end position="24"/>
    </location>
</feature>
<evidence type="ECO:0000313" key="2">
    <source>
        <dbReference type="EMBL" id="NME43167.1"/>
    </source>
</evidence>
<protein>
    <submittedName>
        <fullName evidence="2">Uncharacterized protein</fullName>
    </submittedName>
</protein>
<evidence type="ECO:0000313" key="3">
    <source>
        <dbReference type="Proteomes" id="UP000563853"/>
    </source>
</evidence>
<comment type="caution">
    <text evidence="2">The sequence shown here is derived from an EMBL/GenBank/DDBJ whole genome shotgun (WGS) entry which is preliminary data.</text>
</comment>
<dbReference type="RefSeq" id="WP_170092180.1">
    <property type="nucleotide sequence ID" value="NZ_JABAFP010000066.1"/>
</dbReference>
<organism evidence="2 3">
    <name type="scientific">Ligilactobacillus agilis</name>
    <dbReference type="NCBI Taxonomy" id="1601"/>
    <lineage>
        <taxon>Bacteria</taxon>
        <taxon>Bacillati</taxon>
        <taxon>Bacillota</taxon>
        <taxon>Bacilli</taxon>
        <taxon>Lactobacillales</taxon>
        <taxon>Lactobacillaceae</taxon>
        <taxon>Ligilactobacillus</taxon>
    </lineage>
</organism>
<dbReference type="EMBL" id="JABAFP010000066">
    <property type="protein sequence ID" value="NME43167.1"/>
    <property type="molecule type" value="Genomic_DNA"/>
</dbReference>
<dbReference type="AlphaFoldDB" id="A0A848CAZ6"/>
<gene>
    <name evidence="2" type="ORF">HF863_10425</name>
</gene>
<dbReference type="Proteomes" id="UP000563853">
    <property type="component" value="Unassembled WGS sequence"/>
</dbReference>
<sequence>MKKILVLIATTFAALIFFAQGAFAADNNIQSLQIDQLGDAYMSYSNRGPYWRVVSHEDNHFKGTAYFDANHTVVASNSKFIVQIDGLFGDSPKNLTEVSTDANGNFDALLNVGNGAGFDYEKIYNFIHRYDTIYIKFRNSDGTYFNDIVNRNTDTQIDKIYRLAYRYLDYTN</sequence>
<proteinExistence type="predicted"/>
<name>A0A848CAZ6_9LACO</name>